<name>A0ABT5DS99_9BACT</name>
<evidence type="ECO:0008006" key="4">
    <source>
        <dbReference type="Google" id="ProtNLM"/>
    </source>
</evidence>
<dbReference type="Proteomes" id="UP001221686">
    <property type="component" value="Unassembled WGS sequence"/>
</dbReference>
<proteinExistence type="predicted"/>
<comment type="caution">
    <text evidence="2">The sequence shown here is derived from an EMBL/GenBank/DDBJ whole genome shotgun (WGS) entry which is preliminary data.</text>
</comment>
<keyword evidence="3" id="KW-1185">Reference proteome</keyword>
<dbReference type="RefSeq" id="WP_272084494.1">
    <property type="nucleotide sequence ID" value="NZ_JAQNDL010000001.1"/>
</dbReference>
<reference evidence="2 3" key="1">
    <citation type="submission" date="2022-11" db="EMBL/GenBank/DDBJ databases">
        <title>Minimal conservation of predation-associated metabolite biosynthetic gene clusters underscores biosynthetic potential of Myxococcota including descriptions for ten novel species: Archangium lansinium sp. nov., Myxococcus landrumus sp. nov., Nannocystis bai.</title>
        <authorList>
            <person name="Ahearne A."/>
            <person name="Stevens C."/>
            <person name="Dowd S."/>
        </authorList>
    </citation>
    <scope>NUCLEOTIDE SEQUENCE [LARGE SCALE GENOMIC DNA]</scope>
    <source>
        <strain evidence="2 3">BB15-2</strain>
    </source>
</reference>
<organism evidence="2 3">
    <name type="scientific">Nannocystis bainbridge</name>
    <dbReference type="NCBI Taxonomy" id="2995303"/>
    <lineage>
        <taxon>Bacteria</taxon>
        <taxon>Pseudomonadati</taxon>
        <taxon>Myxococcota</taxon>
        <taxon>Polyangia</taxon>
        <taxon>Nannocystales</taxon>
        <taxon>Nannocystaceae</taxon>
        <taxon>Nannocystis</taxon>
    </lineage>
</organism>
<accession>A0ABT5DS99</accession>
<feature type="region of interest" description="Disordered" evidence="1">
    <location>
        <begin position="21"/>
        <end position="46"/>
    </location>
</feature>
<gene>
    <name evidence="2" type="ORF">POL25_04015</name>
</gene>
<dbReference type="PROSITE" id="PS51257">
    <property type="entry name" value="PROKAR_LIPOPROTEIN"/>
    <property type="match status" value="1"/>
</dbReference>
<evidence type="ECO:0000256" key="1">
    <source>
        <dbReference type="SAM" id="MobiDB-lite"/>
    </source>
</evidence>
<evidence type="ECO:0000313" key="2">
    <source>
        <dbReference type="EMBL" id="MDC0716045.1"/>
    </source>
</evidence>
<dbReference type="EMBL" id="JAQNDL010000001">
    <property type="protein sequence ID" value="MDC0716045.1"/>
    <property type="molecule type" value="Genomic_DNA"/>
</dbReference>
<protein>
    <recommendedName>
        <fullName evidence="4">Dickkopf N-terminal cysteine-rich domain-containing protein</fullName>
    </recommendedName>
</protein>
<sequence>MRQPRPFFALLSLILACGPDNSGGSDTEPLPETGGDATGTAPAECPADLEPFASPDAYAETLAQATCAKLAACDCTEVPDTCVADHTEVNRGRNAVYLAAGSVFDPLCARKLVLRHEWTACGLDSADPCGFCEDFVGTRAEGDACQLIAGTVDPCGPRLFCNGGTCTGPVPWLGEDAPCRDGDVALGACEADLLCDFDQDICVPVPKLGEPCRDLICGPGAWCSTSDSPTGVCLATRPGGGPCSHPIQCESRVCEQSVCSDEPLYCLYR</sequence>
<evidence type="ECO:0000313" key="3">
    <source>
        <dbReference type="Proteomes" id="UP001221686"/>
    </source>
</evidence>